<feature type="signal peptide" evidence="1">
    <location>
        <begin position="1"/>
        <end position="22"/>
    </location>
</feature>
<gene>
    <name evidence="2" type="ORF">Pan181_12520</name>
</gene>
<evidence type="ECO:0000313" key="2">
    <source>
        <dbReference type="EMBL" id="QDU55066.1"/>
    </source>
</evidence>
<dbReference type="KEGG" id="amuc:Pan181_12520"/>
<dbReference type="EMBL" id="CP036278">
    <property type="protein sequence ID" value="QDU55066.1"/>
    <property type="molecule type" value="Genomic_DNA"/>
</dbReference>
<proteinExistence type="predicted"/>
<organism evidence="2 3">
    <name type="scientific">Aeoliella mucimassa</name>
    <dbReference type="NCBI Taxonomy" id="2527972"/>
    <lineage>
        <taxon>Bacteria</taxon>
        <taxon>Pseudomonadati</taxon>
        <taxon>Planctomycetota</taxon>
        <taxon>Planctomycetia</taxon>
        <taxon>Pirellulales</taxon>
        <taxon>Lacipirellulaceae</taxon>
        <taxon>Aeoliella</taxon>
    </lineage>
</organism>
<dbReference type="Proteomes" id="UP000315750">
    <property type="component" value="Chromosome"/>
</dbReference>
<dbReference type="AlphaFoldDB" id="A0A518AK55"/>
<name>A0A518AK55_9BACT</name>
<protein>
    <recommendedName>
        <fullName evidence="4">IPTL-CTERM protein sorting domain-containing protein</fullName>
    </recommendedName>
</protein>
<keyword evidence="1" id="KW-0732">Signal</keyword>
<reference evidence="2 3" key="1">
    <citation type="submission" date="2019-02" db="EMBL/GenBank/DDBJ databases">
        <title>Deep-cultivation of Planctomycetes and their phenomic and genomic characterization uncovers novel biology.</title>
        <authorList>
            <person name="Wiegand S."/>
            <person name="Jogler M."/>
            <person name="Boedeker C."/>
            <person name="Pinto D."/>
            <person name="Vollmers J."/>
            <person name="Rivas-Marin E."/>
            <person name="Kohn T."/>
            <person name="Peeters S.H."/>
            <person name="Heuer A."/>
            <person name="Rast P."/>
            <person name="Oberbeckmann S."/>
            <person name="Bunk B."/>
            <person name="Jeske O."/>
            <person name="Meyerdierks A."/>
            <person name="Storesund J.E."/>
            <person name="Kallscheuer N."/>
            <person name="Luecker S."/>
            <person name="Lage O.M."/>
            <person name="Pohl T."/>
            <person name="Merkel B.J."/>
            <person name="Hornburger P."/>
            <person name="Mueller R.-W."/>
            <person name="Bruemmer F."/>
            <person name="Labrenz M."/>
            <person name="Spormann A.M."/>
            <person name="Op den Camp H."/>
            <person name="Overmann J."/>
            <person name="Amann R."/>
            <person name="Jetten M.S.M."/>
            <person name="Mascher T."/>
            <person name="Medema M.H."/>
            <person name="Devos D.P."/>
            <person name="Kaster A.-K."/>
            <person name="Ovreas L."/>
            <person name="Rohde M."/>
            <person name="Galperin M.Y."/>
            <person name="Jogler C."/>
        </authorList>
    </citation>
    <scope>NUCLEOTIDE SEQUENCE [LARGE SCALE GENOMIC DNA]</scope>
    <source>
        <strain evidence="2 3">Pan181</strain>
    </source>
</reference>
<feature type="chain" id="PRO_5022189642" description="IPTL-CTERM protein sorting domain-containing protein" evidence="1">
    <location>
        <begin position="23"/>
        <end position="240"/>
    </location>
</feature>
<evidence type="ECO:0000313" key="3">
    <source>
        <dbReference type="Proteomes" id="UP000315750"/>
    </source>
</evidence>
<sequence length="240" mass="24880" precursor="true">MPSTRSLLFLVCVFATPAPVFAAFGITSTTNATVIDAPASVAPGALKTSTPVVFQEVSNGVLSYDLATNHDGSSVVAAPTIINSGGSLIANPALVPSVIESGTAFNSYMVHFDPTCYPFYVCTIEFETDIIGVQLFSDGLGLASIDGTLEEGDAAVTELGSTTEYPTGVSERGVEADLFMIATEGNKLLLAGIGFDQIRVFTAGYDAVIGPQGVPELTTVVGWTILAGLGLVAYRRNANK</sequence>
<evidence type="ECO:0000256" key="1">
    <source>
        <dbReference type="SAM" id="SignalP"/>
    </source>
</evidence>
<dbReference type="RefSeq" id="WP_145245964.1">
    <property type="nucleotide sequence ID" value="NZ_CP036278.1"/>
</dbReference>
<evidence type="ECO:0008006" key="4">
    <source>
        <dbReference type="Google" id="ProtNLM"/>
    </source>
</evidence>
<keyword evidence="3" id="KW-1185">Reference proteome</keyword>
<accession>A0A518AK55</accession>